<dbReference type="InterPro" id="IPR036055">
    <property type="entry name" value="LDL_receptor-like_sf"/>
</dbReference>
<dbReference type="PROSITE" id="PS50068">
    <property type="entry name" value="LDLRA_2"/>
    <property type="match status" value="3"/>
</dbReference>
<feature type="disulfide bond" evidence="13">
    <location>
        <begin position="178"/>
        <end position="196"/>
    </location>
</feature>
<dbReference type="InterPro" id="IPR051221">
    <property type="entry name" value="LDLR-related"/>
</dbReference>
<feature type="compositionally biased region" description="Low complexity" evidence="15">
    <location>
        <begin position="906"/>
        <end position="927"/>
    </location>
</feature>
<proteinExistence type="predicted"/>
<keyword evidence="4" id="KW-0254">Endocytosis</keyword>
<accession>A0A2B4RUZ0</accession>
<keyword evidence="8 16" id="KW-1133">Transmembrane helix</keyword>
<dbReference type="InterPro" id="IPR000033">
    <property type="entry name" value="LDLR_classB_rpt"/>
</dbReference>
<organism evidence="18 19">
    <name type="scientific">Stylophora pistillata</name>
    <name type="common">Smooth cauliflower coral</name>
    <dbReference type="NCBI Taxonomy" id="50429"/>
    <lineage>
        <taxon>Eukaryota</taxon>
        <taxon>Metazoa</taxon>
        <taxon>Cnidaria</taxon>
        <taxon>Anthozoa</taxon>
        <taxon>Hexacorallia</taxon>
        <taxon>Scleractinia</taxon>
        <taxon>Astrocoeniina</taxon>
        <taxon>Pocilloporidae</taxon>
        <taxon>Stylophora</taxon>
    </lineage>
</organism>
<dbReference type="Gene3D" id="2.120.10.30">
    <property type="entry name" value="TolB, C-terminal domain"/>
    <property type="match status" value="1"/>
</dbReference>
<evidence type="ECO:0000256" key="2">
    <source>
        <dbReference type="ARBA" id="ARBA00022475"/>
    </source>
</evidence>
<dbReference type="SMART" id="SM00179">
    <property type="entry name" value="EGF_CA"/>
    <property type="match status" value="2"/>
</dbReference>
<feature type="compositionally biased region" description="Polar residues" evidence="15">
    <location>
        <begin position="930"/>
        <end position="970"/>
    </location>
</feature>
<comment type="subcellular location">
    <subcellularLocation>
        <location evidence="1">Cell membrane</location>
        <topology evidence="1">Single-pass type I membrane protein</topology>
    </subcellularLocation>
</comment>
<dbReference type="Pfam" id="PF12662">
    <property type="entry name" value="cEGF"/>
    <property type="match status" value="1"/>
</dbReference>
<dbReference type="InterPro" id="IPR023415">
    <property type="entry name" value="LDLR_class-A_CS"/>
</dbReference>
<keyword evidence="5 16" id="KW-0812">Transmembrane</keyword>
<dbReference type="SUPFAM" id="SSF57184">
    <property type="entry name" value="Growth factor receptor domain"/>
    <property type="match status" value="1"/>
</dbReference>
<dbReference type="AlphaFoldDB" id="A0A2B4RUZ0"/>
<feature type="compositionally biased region" description="Low complexity" evidence="15">
    <location>
        <begin position="1006"/>
        <end position="1029"/>
    </location>
</feature>
<dbReference type="PROSITE" id="PS01209">
    <property type="entry name" value="LDLRA_1"/>
    <property type="match status" value="3"/>
</dbReference>
<evidence type="ECO:0000256" key="12">
    <source>
        <dbReference type="ARBA" id="ARBA00023180"/>
    </source>
</evidence>
<dbReference type="GO" id="GO:0042562">
    <property type="term" value="F:hormone binding"/>
    <property type="evidence" value="ECO:0007669"/>
    <property type="project" value="TreeGrafter"/>
</dbReference>
<dbReference type="PROSITE" id="PS51120">
    <property type="entry name" value="LDLRB"/>
    <property type="match status" value="3"/>
</dbReference>
<evidence type="ECO:0000256" key="10">
    <source>
        <dbReference type="ARBA" id="ARBA00023157"/>
    </source>
</evidence>
<dbReference type="SUPFAM" id="SSF63825">
    <property type="entry name" value="YWTD domain"/>
    <property type="match status" value="1"/>
</dbReference>
<keyword evidence="3" id="KW-0245">EGF-like domain</keyword>
<evidence type="ECO:0000256" key="6">
    <source>
        <dbReference type="ARBA" id="ARBA00022729"/>
    </source>
</evidence>
<evidence type="ECO:0000313" key="18">
    <source>
        <dbReference type="EMBL" id="PFX20360.1"/>
    </source>
</evidence>
<evidence type="ECO:0000313" key="19">
    <source>
        <dbReference type="Proteomes" id="UP000225706"/>
    </source>
</evidence>
<keyword evidence="19" id="KW-1185">Reference proteome</keyword>
<keyword evidence="18" id="KW-0449">Lipoprotein</keyword>
<dbReference type="EMBL" id="LSMT01000320">
    <property type="protein sequence ID" value="PFX20360.1"/>
    <property type="molecule type" value="Genomic_DNA"/>
</dbReference>
<dbReference type="SMART" id="SM00192">
    <property type="entry name" value="LDLa"/>
    <property type="match status" value="3"/>
</dbReference>
<dbReference type="FunFam" id="2.10.25.10:FF:000240">
    <property type="entry name" value="Vitamin K-dependent protein S"/>
    <property type="match status" value="2"/>
</dbReference>
<evidence type="ECO:0000256" key="15">
    <source>
        <dbReference type="SAM" id="MobiDB-lite"/>
    </source>
</evidence>
<keyword evidence="12" id="KW-0325">Glycoprotein</keyword>
<evidence type="ECO:0000256" key="7">
    <source>
        <dbReference type="ARBA" id="ARBA00022737"/>
    </source>
</evidence>
<dbReference type="Pfam" id="PF00057">
    <property type="entry name" value="Ldl_recept_a"/>
    <property type="match status" value="3"/>
</dbReference>
<dbReference type="PROSITE" id="PS01186">
    <property type="entry name" value="EGF_2"/>
    <property type="match status" value="1"/>
</dbReference>
<feature type="disulfide bond" evidence="13">
    <location>
        <begin position="190"/>
        <end position="205"/>
    </location>
</feature>
<evidence type="ECO:0000256" key="13">
    <source>
        <dbReference type="PROSITE-ProRule" id="PRU00124"/>
    </source>
</evidence>
<evidence type="ECO:0000256" key="11">
    <source>
        <dbReference type="ARBA" id="ARBA00023170"/>
    </source>
</evidence>
<reference evidence="19" key="1">
    <citation type="journal article" date="2017" name="bioRxiv">
        <title>Comparative analysis of the genomes of Stylophora pistillata and Acropora digitifera provides evidence for extensive differences between species of corals.</title>
        <authorList>
            <person name="Voolstra C.R."/>
            <person name="Li Y."/>
            <person name="Liew Y.J."/>
            <person name="Baumgarten S."/>
            <person name="Zoccola D."/>
            <person name="Flot J.-F."/>
            <person name="Tambutte S."/>
            <person name="Allemand D."/>
            <person name="Aranda M."/>
        </authorList>
    </citation>
    <scope>NUCLEOTIDE SEQUENCE [LARGE SCALE GENOMIC DNA]</scope>
</reference>
<keyword evidence="10 13" id="KW-1015">Disulfide bond</keyword>
<evidence type="ECO:0000256" key="3">
    <source>
        <dbReference type="ARBA" id="ARBA00022536"/>
    </source>
</evidence>
<dbReference type="CDD" id="cd00112">
    <property type="entry name" value="LDLa"/>
    <property type="match status" value="3"/>
</dbReference>
<dbReference type="InterPro" id="IPR009030">
    <property type="entry name" value="Growth_fac_rcpt_cys_sf"/>
</dbReference>
<feature type="repeat" description="LDL-receptor class B" evidence="14">
    <location>
        <begin position="672"/>
        <end position="714"/>
    </location>
</feature>
<name>A0A2B4RUZ0_STYPI</name>
<feature type="domain" description="EGF-like" evidence="17">
    <location>
        <begin position="521"/>
        <end position="536"/>
    </location>
</feature>
<evidence type="ECO:0000256" key="5">
    <source>
        <dbReference type="ARBA" id="ARBA00022692"/>
    </source>
</evidence>
<evidence type="ECO:0000256" key="4">
    <source>
        <dbReference type="ARBA" id="ARBA00022583"/>
    </source>
</evidence>
<dbReference type="PRINTS" id="PR00261">
    <property type="entry name" value="LDLRECEPTOR"/>
</dbReference>
<keyword evidence="11 18" id="KW-0675">Receptor</keyword>
<dbReference type="Gene3D" id="4.10.400.10">
    <property type="entry name" value="Low-density Lipoprotein Receptor"/>
    <property type="match status" value="3"/>
</dbReference>
<feature type="region of interest" description="Disordered" evidence="15">
    <location>
        <begin position="891"/>
        <end position="1033"/>
    </location>
</feature>
<sequence>MSVRTGVTHMAVCFVYILTTVHTDINRLLVIKSVSLSHGRRVRFIASAIDQQKMPAKGYLILQAHINVEQDSLTVQMKSAFLLIGSVIEKMTVGTIQMRMVVLTKHAKQMNSAATMDDASHSHGIVIKLMIVKMDLMNTDVLVSPSVEVFPKKIQNVLPGRISNPSSPYQCGTGQFNCTNEKCIPAHWQCDRENDCGDHSDEDGCQGYLILQAHINVEQDSLPVQMKSAFLLIGSVIEKMTVGTIQMRMVVLTKHAKQMNSAATMDDASHSHGIVIKLMIVKMDLMNTDVHNQVVEVVNLHATIANVCLGHGFVMMMMTVVTTLMKNLATVRPKPAVLASLLVLISNVFHCDGNVMVILTAVMVLMKVDVPLGHLHFVQKKCFAAMMEPASAVIGNVMEKMIVLMDQMRKDVATSAVNCTMDQFSCNDGSKCIPKTKKCDGVEDCQDGSDESSSFCVANCTADQFKCGSTPKCIEKSKLCDRNRDCPGGEDEQQNCDINECMDHNGHCQQICNDLSIGFECSCLSGYILAENKKSCDDVDEWKVFGKCSQDCQNTKGSYKCSCKPGYQLEPDKKTCRAKGNTPYLLYSTQFGIHKMPLDRTSNAQTVVVKNQKGVVAIDYDYYNNYVYWTDVRDERICRAQIPTHGGDAADCEVLVSNTHTPDGIAIDWVGKKMYWTDGHYNRIEVAELNGSHRLTLFDSGLDEPRAIVVDPLSRHLYWTDWGDNPKIEKAAMDGDPKTRQVIISEGLAWPNGLAIDYTLKRIFWADARLKKIESSRYDGSDRRLIASVIPHHPFGLGVFENQLYYTDWYKFNKGIRKLNKFTGSDKQKIKPTLWSHMDINVYHPLRQPNVTNPCEVENGGCSHLCLLAAVHLKTHTCRCPDGMNISANGRNCTGKETPWHPTPTTPTSTREPTKTTAQVAKTTQKAISAKTTQKAISAKTTQKAISAKTTQKAISAKTTQKAPSASTRSVTRKVPSESPLPEPTKKIMKPSTRSNIAVSKPPKSPLTSAADTSSTPTLSPTKSSTATPGGPVVAFQRKDDTEEALSGGVIAGISIVMVLVIILGIVAIWYVRSRSNYNRGKSISYYKDMSSKPLEEDFDDDDERCKVFDDRGSRERVEFA</sequence>
<dbReference type="InterPro" id="IPR011042">
    <property type="entry name" value="6-blade_b-propeller_TolB-like"/>
</dbReference>
<feature type="repeat" description="LDL-receptor class B" evidence="14">
    <location>
        <begin position="761"/>
        <end position="803"/>
    </location>
</feature>
<dbReference type="OrthoDB" id="5958943at2759"/>
<dbReference type="InterPro" id="IPR026823">
    <property type="entry name" value="cEGF"/>
</dbReference>
<evidence type="ECO:0000259" key="17">
    <source>
        <dbReference type="PROSITE" id="PS01186"/>
    </source>
</evidence>
<dbReference type="InterPro" id="IPR000742">
    <property type="entry name" value="EGF"/>
</dbReference>
<evidence type="ECO:0000256" key="1">
    <source>
        <dbReference type="ARBA" id="ARBA00004251"/>
    </source>
</evidence>
<keyword evidence="2" id="KW-1003">Cell membrane</keyword>
<dbReference type="Pfam" id="PF14670">
    <property type="entry name" value="FXa_inhibition"/>
    <property type="match status" value="2"/>
</dbReference>
<keyword evidence="6" id="KW-0732">Signal</keyword>
<keyword evidence="7" id="KW-0677">Repeat</keyword>
<comment type="caution">
    <text evidence="18">The sequence shown here is derived from an EMBL/GenBank/DDBJ whole genome shotgun (WGS) entry which is preliminary data.</text>
</comment>
<dbReference type="CDD" id="cd00054">
    <property type="entry name" value="EGF_CA"/>
    <property type="match status" value="1"/>
</dbReference>
<gene>
    <name evidence="18" type="primary">LRP8</name>
    <name evidence="18" type="ORF">AWC38_SpisGene15200</name>
</gene>
<dbReference type="SMART" id="SM00181">
    <property type="entry name" value="EGF"/>
    <property type="match status" value="3"/>
</dbReference>
<dbReference type="Proteomes" id="UP000225706">
    <property type="component" value="Unassembled WGS sequence"/>
</dbReference>
<dbReference type="InterPro" id="IPR001881">
    <property type="entry name" value="EGF-like_Ca-bd_dom"/>
</dbReference>
<dbReference type="FunFam" id="2.120.10.30:FF:000008">
    <property type="entry name" value="Low-density lipoprotein receptor-related protein 4"/>
    <property type="match status" value="1"/>
</dbReference>
<feature type="transmembrane region" description="Helical" evidence="16">
    <location>
        <begin position="1046"/>
        <end position="1072"/>
    </location>
</feature>
<dbReference type="GO" id="GO:0016324">
    <property type="term" value="C:apical plasma membrane"/>
    <property type="evidence" value="ECO:0007669"/>
    <property type="project" value="TreeGrafter"/>
</dbReference>
<dbReference type="Pfam" id="PF00058">
    <property type="entry name" value="Ldl_recept_b"/>
    <property type="match status" value="2"/>
</dbReference>
<protein>
    <submittedName>
        <fullName evidence="18">Low-density lipoprotein receptor-related protein 8</fullName>
    </submittedName>
</protein>
<dbReference type="Gene3D" id="2.10.25.10">
    <property type="entry name" value="Laminin"/>
    <property type="match status" value="2"/>
</dbReference>
<dbReference type="PANTHER" id="PTHR22722:SF14">
    <property type="entry name" value="MEGALIN, ISOFORM A"/>
    <property type="match status" value="1"/>
</dbReference>
<dbReference type="FunFam" id="4.10.400.10:FF:000011">
    <property type="entry name" value="Low-density lipoprotein receptor-related protein 1"/>
    <property type="match status" value="1"/>
</dbReference>
<evidence type="ECO:0000256" key="9">
    <source>
        <dbReference type="ARBA" id="ARBA00023136"/>
    </source>
</evidence>
<dbReference type="GO" id="GO:0005509">
    <property type="term" value="F:calcium ion binding"/>
    <property type="evidence" value="ECO:0007669"/>
    <property type="project" value="InterPro"/>
</dbReference>
<dbReference type="SMART" id="SM00135">
    <property type="entry name" value="LY"/>
    <property type="match status" value="4"/>
</dbReference>
<feature type="disulfide bond" evidence="13">
    <location>
        <begin position="171"/>
        <end position="183"/>
    </location>
</feature>
<comment type="caution">
    <text evidence="13">Lacks conserved residue(s) required for the propagation of feature annotation.</text>
</comment>
<evidence type="ECO:0000256" key="14">
    <source>
        <dbReference type="PROSITE-ProRule" id="PRU00461"/>
    </source>
</evidence>
<dbReference type="STRING" id="50429.A0A2B4RUZ0"/>
<feature type="repeat" description="LDL-receptor class B" evidence="14">
    <location>
        <begin position="715"/>
        <end position="760"/>
    </location>
</feature>
<keyword evidence="9 16" id="KW-0472">Membrane</keyword>
<dbReference type="GO" id="GO:0006898">
    <property type="term" value="P:receptor-mediated endocytosis"/>
    <property type="evidence" value="ECO:0007669"/>
    <property type="project" value="TreeGrafter"/>
</dbReference>
<dbReference type="PANTHER" id="PTHR22722">
    <property type="entry name" value="LOW-DENSITY LIPOPROTEIN RECEPTOR-RELATED PROTEIN 2-RELATED"/>
    <property type="match status" value="1"/>
</dbReference>
<dbReference type="GO" id="GO:0043235">
    <property type="term" value="C:receptor complex"/>
    <property type="evidence" value="ECO:0007669"/>
    <property type="project" value="TreeGrafter"/>
</dbReference>
<evidence type="ECO:0000256" key="16">
    <source>
        <dbReference type="SAM" id="Phobius"/>
    </source>
</evidence>
<dbReference type="InterPro" id="IPR002172">
    <property type="entry name" value="LDrepeatLR_classA_rpt"/>
</dbReference>
<dbReference type="SUPFAM" id="SSF57424">
    <property type="entry name" value="LDL receptor-like module"/>
    <property type="match status" value="3"/>
</dbReference>
<evidence type="ECO:0000256" key="8">
    <source>
        <dbReference type="ARBA" id="ARBA00022989"/>
    </source>
</evidence>